<feature type="domain" description="FAD dependent oxidoreductase central" evidence="5">
    <location>
        <begin position="372"/>
        <end position="427"/>
    </location>
</feature>
<dbReference type="Pfam" id="PF01266">
    <property type="entry name" value="DAO"/>
    <property type="match status" value="1"/>
</dbReference>
<dbReference type="SUPFAM" id="SSF54373">
    <property type="entry name" value="FAD-linked reductases, C-terminal domain"/>
    <property type="match status" value="1"/>
</dbReference>
<dbReference type="Pfam" id="PF01571">
    <property type="entry name" value="GCV_T"/>
    <property type="match status" value="1"/>
</dbReference>
<reference evidence="6 7" key="1">
    <citation type="journal article" date="2021" name="Nat. Commun.">
        <title>Genetic determinants of endophytism in the Arabidopsis root mycobiome.</title>
        <authorList>
            <person name="Mesny F."/>
            <person name="Miyauchi S."/>
            <person name="Thiergart T."/>
            <person name="Pickel B."/>
            <person name="Atanasova L."/>
            <person name="Karlsson M."/>
            <person name="Huettel B."/>
            <person name="Barry K.W."/>
            <person name="Haridas S."/>
            <person name="Chen C."/>
            <person name="Bauer D."/>
            <person name="Andreopoulos W."/>
            <person name="Pangilinan J."/>
            <person name="LaButti K."/>
            <person name="Riley R."/>
            <person name="Lipzen A."/>
            <person name="Clum A."/>
            <person name="Drula E."/>
            <person name="Henrissat B."/>
            <person name="Kohler A."/>
            <person name="Grigoriev I.V."/>
            <person name="Martin F.M."/>
            <person name="Hacquard S."/>
        </authorList>
    </citation>
    <scope>NUCLEOTIDE SEQUENCE [LARGE SCALE GENOMIC DNA]</scope>
    <source>
        <strain evidence="6 7">MPI-CAGE-CH-0241</strain>
    </source>
</reference>
<dbReference type="Gene3D" id="3.30.9.10">
    <property type="entry name" value="D-Amino Acid Oxidase, subunit A, domain 2"/>
    <property type="match status" value="1"/>
</dbReference>
<evidence type="ECO:0000259" key="2">
    <source>
        <dbReference type="Pfam" id="PF01266"/>
    </source>
</evidence>
<gene>
    <name evidence="6" type="ORF">B0T10DRAFT_461058</name>
</gene>
<organism evidence="6 7">
    <name type="scientific">Thelonectria olida</name>
    <dbReference type="NCBI Taxonomy" id="1576542"/>
    <lineage>
        <taxon>Eukaryota</taxon>
        <taxon>Fungi</taxon>
        <taxon>Dikarya</taxon>
        <taxon>Ascomycota</taxon>
        <taxon>Pezizomycotina</taxon>
        <taxon>Sordariomycetes</taxon>
        <taxon>Hypocreomycetidae</taxon>
        <taxon>Hypocreales</taxon>
        <taxon>Nectriaceae</taxon>
        <taxon>Thelonectria</taxon>
    </lineage>
</organism>
<dbReference type="InterPro" id="IPR032503">
    <property type="entry name" value="FAO_M"/>
</dbReference>
<name>A0A9P9AP50_9HYPO</name>
<dbReference type="AlphaFoldDB" id="A0A9P9AP50"/>
<dbReference type="Pfam" id="PF16350">
    <property type="entry name" value="FAO_M"/>
    <property type="match status" value="1"/>
</dbReference>
<feature type="domain" description="FAD dependent oxidoreductase" evidence="2">
    <location>
        <begin position="6"/>
        <end position="369"/>
    </location>
</feature>
<dbReference type="InterPro" id="IPR013977">
    <property type="entry name" value="GcvT_C"/>
</dbReference>
<dbReference type="PANTHER" id="PTHR43757">
    <property type="entry name" value="AMINOMETHYLTRANSFERASE"/>
    <property type="match status" value="1"/>
</dbReference>
<comment type="similarity">
    <text evidence="1">Belongs to the GcvT family.</text>
</comment>
<dbReference type="InterPro" id="IPR006076">
    <property type="entry name" value="FAD-dep_OxRdtase"/>
</dbReference>
<evidence type="ECO:0000259" key="3">
    <source>
        <dbReference type="Pfam" id="PF01571"/>
    </source>
</evidence>
<comment type="caution">
    <text evidence="6">The sequence shown here is derived from an EMBL/GenBank/DDBJ whole genome shotgun (WGS) entry which is preliminary data.</text>
</comment>
<dbReference type="SUPFAM" id="SSF101790">
    <property type="entry name" value="Aminomethyltransferase beta-barrel domain"/>
    <property type="match status" value="1"/>
</dbReference>
<dbReference type="InterPro" id="IPR006222">
    <property type="entry name" value="GCVT_N"/>
</dbReference>
<keyword evidence="7" id="KW-1185">Reference proteome</keyword>
<feature type="domain" description="GCVT N-terminal" evidence="3">
    <location>
        <begin position="430"/>
        <end position="715"/>
    </location>
</feature>
<sequence>MASAPRVVIIGAGIVGCNLADELVSRGWTDITVVEQGPLDMPGGSTSHAPGLVFQANGSKTMTMFAKYTVEKLLSLGCFNQVGGLEIATTPERLEELKRKHGYAKSWGIETRLITPEECVEVYPLMNKDVILGGMHIPTDGLALAARSAQLLIERTRAAGVRYIGLTPVTGIDQADGKVTGVVTANGTIPADIVVSCAGFWGVEVGAMVGLSVPLLPMGHQYVKTTPVPANTGKNELPVGARLPILRYQDQDLYYREIGDTYGIGYYGHKPMPVVAASLGATPEHVDDKNMPSRLEFTPKDFEPAWELSKEIIPALKESAIADGFNGILSFTPDGGPIVGQAPHLDNFYVAEAVWVTHSAGVARAVAELLTTGKSQLDLSECEITRFEDVQLSRDYINETASQNFVEVYDILHPLDQKKSPRDLRLSPFHVRQRELGAVFLEAGGWERPHWYEANAKLLDQLPPKWQPAERDSWSAKHYSPIVAAEAFKTRSSVAMYDMTPLRRLQVSGPGAVDLLNRLTTGNVTRETGVITFTLLLNEHGGIRSDIFVARLSDDLFQLGVNGPTDLAYFQKEIKKQEKLTPGRYVEVRDITGGTCCIGLWGPRSRQVISRISSDDFTNKGLPHLHVKKATIAGIPVTMMSLSYIGELGWEIHTSADNGLRLWDVLWKAGQSQGIIAAGRAAFNALRMEKGFRSYGVDMTTEHDPYEVGLEFTLGAGKEGYVGHSAVQGLSKATTKRRLRTLVVADGKSVVLGKEPVFVGGKTAGYVTSAAFGYTVGKPIAYAFLPSTVGEGDEVEIEYFGKRIVAHVAAEPLYDPSMSCLRQSRKDSKL</sequence>
<dbReference type="Pfam" id="PF08669">
    <property type="entry name" value="GCV_T_C"/>
    <property type="match status" value="1"/>
</dbReference>
<dbReference type="InterPro" id="IPR036188">
    <property type="entry name" value="FAD/NAD-bd_sf"/>
</dbReference>
<dbReference type="GO" id="GO:0005739">
    <property type="term" value="C:mitochondrion"/>
    <property type="evidence" value="ECO:0007669"/>
    <property type="project" value="TreeGrafter"/>
</dbReference>
<evidence type="ECO:0000313" key="6">
    <source>
        <dbReference type="EMBL" id="KAH6887620.1"/>
    </source>
</evidence>
<dbReference type="Gene3D" id="3.30.1360.120">
    <property type="entry name" value="Probable tRNA modification gtpase trme, domain 1"/>
    <property type="match status" value="1"/>
</dbReference>
<dbReference type="InterPro" id="IPR027266">
    <property type="entry name" value="TrmE/GcvT-like"/>
</dbReference>
<dbReference type="Proteomes" id="UP000777438">
    <property type="component" value="Unassembled WGS sequence"/>
</dbReference>
<dbReference type="Gene3D" id="3.50.50.60">
    <property type="entry name" value="FAD/NAD(P)-binding domain"/>
    <property type="match status" value="1"/>
</dbReference>
<protein>
    <submittedName>
        <fullName evidence="6">Dimethylglycine oxidase</fullName>
    </submittedName>
</protein>
<dbReference type="OrthoDB" id="498204at2759"/>
<dbReference type="InterPro" id="IPR029043">
    <property type="entry name" value="GcvT/YgfZ_C"/>
</dbReference>
<dbReference type="InterPro" id="IPR028896">
    <property type="entry name" value="GcvT/YgfZ/DmdA"/>
</dbReference>
<proteinExistence type="inferred from homology"/>
<evidence type="ECO:0000259" key="5">
    <source>
        <dbReference type="Pfam" id="PF16350"/>
    </source>
</evidence>
<dbReference type="SUPFAM" id="SSF103025">
    <property type="entry name" value="Folate-binding domain"/>
    <property type="match status" value="1"/>
</dbReference>
<dbReference type="Gene3D" id="3.30.70.1400">
    <property type="entry name" value="Aminomethyltransferase beta-barrel domains"/>
    <property type="match status" value="1"/>
</dbReference>
<evidence type="ECO:0000313" key="7">
    <source>
        <dbReference type="Proteomes" id="UP000777438"/>
    </source>
</evidence>
<accession>A0A9P9AP50</accession>
<evidence type="ECO:0000259" key="4">
    <source>
        <dbReference type="Pfam" id="PF08669"/>
    </source>
</evidence>
<dbReference type="PROSITE" id="PS51257">
    <property type="entry name" value="PROKAR_LIPOPROTEIN"/>
    <property type="match status" value="1"/>
</dbReference>
<dbReference type="Gene3D" id="2.40.30.110">
    <property type="entry name" value="Aminomethyltransferase beta-barrel domains"/>
    <property type="match status" value="1"/>
</dbReference>
<dbReference type="EMBL" id="JAGPYM010000014">
    <property type="protein sequence ID" value="KAH6887620.1"/>
    <property type="molecule type" value="Genomic_DNA"/>
</dbReference>
<feature type="domain" description="Aminomethyltransferase C-terminal" evidence="4">
    <location>
        <begin position="737"/>
        <end position="815"/>
    </location>
</feature>
<evidence type="ECO:0000256" key="1">
    <source>
        <dbReference type="ARBA" id="ARBA00008609"/>
    </source>
</evidence>
<dbReference type="PANTHER" id="PTHR43757:SF2">
    <property type="entry name" value="AMINOMETHYLTRANSFERASE, MITOCHONDRIAL"/>
    <property type="match status" value="1"/>
</dbReference>
<dbReference type="SUPFAM" id="SSF51905">
    <property type="entry name" value="FAD/NAD(P)-binding domain"/>
    <property type="match status" value="1"/>
</dbReference>